<dbReference type="NCBIfam" id="TIGR02937">
    <property type="entry name" value="sigma70-ECF"/>
    <property type="match status" value="1"/>
</dbReference>
<comment type="caution">
    <text evidence="7">The sequence shown here is derived from an EMBL/GenBank/DDBJ whole genome shotgun (WGS) entry which is preliminary data.</text>
</comment>
<dbReference type="InterPro" id="IPR039425">
    <property type="entry name" value="RNA_pol_sigma-70-like"/>
</dbReference>
<dbReference type="EMBL" id="JAERTY010000001">
    <property type="protein sequence ID" value="MBL1407173.1"/>
    <property type="molecule type" value="Genomic_DNA"/>
</dbReference>
<organism evidence="7 8">
    <name type="scientific">Sphingobacterium faecale</name>
    <dbReference type="NCBI Taxonomy" id="2803775"/>
    <lineage>
        <taxon>Bacteria</taxon>
        <taxon>Pseudomonadati</taxon>
        <taxon>Bacteroidota</taxon>
        <taxon>Sphingobacteriia</taxon>
        <taxon>Sphingobacteriales</taxon>
        <taxon>Sphingobacteriaceae</taxon>
        <taxon>Sphingobacterium</taxon>
    </lineage>
</organism>
<evidence type="ECO:0000313" key="8">
    <source>
        <dbReference type="Proteomes" id="UP000625283"/>
    </source>
</evidence>
<dbReference type="Gene3D" id="1.10.10.10">
    <property type="entry name" value="Winged helix-like DNA-binding domain superfamily/Winged helix DNA-binding domain"/>
    <property type="match status" value="1"/>
</dbReference>
<feature type="domain" description="RNA polymerase sigma factor 70 region 4 type 2" evidence="6">
    <location>
        <begin position="122"/>
        <end position="173"/>
    </location>
</feature>
<comment type="similarity">
    <text evidence="1">Belongs to the sigma-70 factor family. ECF subfamily.</text>
</comment>
<dbReference type="SUPFAM" id="SSF88946">
    <property type="entry name" value="Sigma2 domain of RNA polymerase sigma factors"/>
    <property type="match status" value="1"/>
</dbReference>
<dbReference type="InterPro" id="IPR007627">
    <property type="entry name" value="RNA_pol_sigma70_r2"/>
</dbReference>
<dbReference type="InterPro" id="IPR013249">
    <property type="entry name" value="RNA_pol_sigma70_r4_t2"/>
</dbReference>
<dbReference type="CDD" id="cd06171">
    <property type="entry name" value="Sigma70_r4"/>
    <property type="match status" value="1"/>
</dbReference>
<proteinExistence type="inferred from homology"/>
<dbReference type="PANTHER" id="PTHR43133">
    <property type="entry name" value="RNA POLYMERASE ECF-TYPE SIGMA FACTO"/>
    <property type="match status" value="1"/>
</dbReference>
<dbReference type="Proteomes" id="UP000625283">
    <property type="component" value="Unassembled WGS sequence"/>
</dbReference>
<dbReference type="SUPFAM" id="SSF88659">
    <property type="entry name" value="Sigma3 and sigma4 domains of RNA polymerase sigma factors"/>
    <property type="match status" value="1"/>
</dbReference>
<sequence length="202" mass="23479">MKTVLEERDFIEHLIKGSDQAFQLLFEKYWTHVFGTVKKLVKSPEIAEDITQEIFVKVWNRRKDLSSINNIEAYLYTVSKNTTLDALRKKVLLTDNIEHLIHYFKDQALTPQQSLEYQELQQNIQQAIDILPEKVKEVFVLSRFEGLSHEEISEKLNISITSSKTYIVRALKLIRAHMANNTDLPLLAMAALLLEKIISHTK</sequence>
<dbReference type="RefSeq" id="WP_202100995.1">
    <property type="nucleotide sequence ID" value="NZ_JAERTY010000001.1"/>
</dbReference>
<gene>
    <name evidence="7" type="ORF">JKG61_00265</name>
</gene>
<dbReference type="InterPro" id="IPR014327">
    <property type="entry name" value="RNA_pol_sigma70_bacteroid"/>
</dbReference>
<evidence type="ECO:0000256" key="2">
    <source>
        <dbReference type="ARBA" id="ARBA00023015"/>
    </source>
</evidence>
<evidence type="ECO:0000259" key="6">
    <source>
        <dbReference type="Pfam" id="PF08281"/>
    </source>
</evidence>
<dbReference type="PANTHER" id="PTHR43133:SF46">
    <property type="entry name" value="RNA POLYMERASE SIGMA-70 FACTOR ECF SUBFAMILY"/>
    <property type="match status" value="1"/>
</dbReference>
<dbReference type="Pfam" id="PF08281">
    <property type="entry name" value="Sigma70_r4_2"/>
    <property type="match status" value="1"/>
</dbReference>
<feature type="domain" description="RNA polymerase sigma-70 region 2" evidence="5">
    <location>
        <begin position="25"/>
        <end position="90"/>
    </location>
</feature>
<dbReference type="InterPro" id="IPR014284">
    <property type="entry name" value="RNA_pol_sigma-70_dom"/>
</dbReference>
<accession>A0ABS1QXL7</accession>
<dbReference type="InterPro" id="IPR036388">
    <property type="entry name" value="WH-like_DNA-bd_sf"/>
</dbReference>
<reference evidence="7 8" key="1">
    <citation type="submission" date="2021-01" db="EMBL/GenBank/DDBJ databases">
        <title>C459-1 draft genome sequence.</title>
        <authorList>
            <person name="Zhang X.-F."/>
        </authorList>
    </citation>
    <scope>NUCLEOTIDE SEQUENCE [LARGE SCALE GENOMIC DNA]</scope>
    <source>
        <strain evidence="8">C459-1</strain>
    </source>
</reference>
<evidence type="ECO:0000256" key="4">
    <source>
        <dbReference type="ARBA" id="ARBA00023163"/>
    </source>
</evidence>
<evidence type="ECO:0000259" key="5">
    <source>
        <dbReference type="Pfam" id="PF04542"/>
    </source>
</evidence>
<dbReference type="Pfam" id="PF04542">
    <property type="entry name" value="Sigma70_r2"/>
    <property type="match status" value="1"/>
</dbReference>
<name>A0ABS1QXL7_9SPHI</name>
<keyword evidence="2" id="KW-0805">Transcription regulation</keyword>
<dbReference type="InterPro" id="IPR013325">
    <property type="entry name" value="RNA_pol_sigma_r2"/>
</dbReference>
<dbReference type="InterPro" id="IPR013324">
    <property type="entry name" value="RNA_pol_sigma_r3/r4-like"/>
</dbReference>
<evidence type="ECO:0000256" key="1">
    <source>
        <dbReference type="ARBA" id="ARBA00010641"/>
    </source>
</evidence>
<protein>
    <submittedName>
        <fullName evidence="7">RNA polymerase sigma-70 factor</fullName>
    </submittedName>
</protein>
<dbReference type="Gene3D" id="1.10.1740.10">
    <property type="match status" value="1"/>
</dbReference>
<keyword evidence="4" id="KW-0804">Transcription</keyword>
<evidence type="ECO:0000256" key="3">
    <source>
        <dbReference type="ARBA" id="ARBA00023082"/>
    </source>
</evidence>
<evidence type="ECO:0000313" key="7">
    <source>
        <dbReference type="EMBL" id="MBL1407173.1"/>
    </source>
</evidence>
<dbReference type="NCBIfam" id="TIGR02985">
    <property type="entry name" value="Sig70_bacteroi1"/>
    <property type="match status" value="1"/>
</dbReference>
<keyword evidence="3" id="KW-0731">Sigma factor</keyword>
<keyword evidence="8" id="KW-1185">Reference proteome</keyword>